<dbReference type="RefSeq" id="WP_076928579.1">
    <property type="nucleotide sequence ID" value="NZ_LT605205.1"/>
</dbReference>
<dbReference type="Gene3D" id="2.60.40.2370">
    <property type="entry name" value="NigD-like, C-terminal beta sandwich domain"/>
    <property type="match status" value="1"/>
</dbReference>
<dbReference type="Proteomes" id="UP000187464">
    <property type="component" value="Chromosome I"/>
</dbReference>
<feature type="chain" id="PRO_5012255415" description="NigD-like protein" evidence="1">
    <location>
        <begin position="26"/>
        <end position="245"/>
    </location>
</feature>
<dbReference type="InterPro" id="IPR038143">
    <property type="entry name" value="NigD-like_C_dom_sf"/>
</dbReference>
<evidence type="ECO:0000313" key="5">
    <source>
        <dbReference type="Proteomes" id="UP000187464"/>
    </source>
</evidence>
<feature type="domain" description="NigD-like N-terminal OB" evidence="2">
    <location>
        <begin position="37"/>
        <end position="101"/>
    </location>
</feature>
<dbReference type="Pfam" id="PF12667">
    <property type="entry name" value="NigD_N"/>
    <property type="match status" value="1"/>
</dbReference>
<dbReference type="InterPro" id="IPR038179">
    <property type="entry name" value="NigD-like_N_sf"/>
</dbReference>
<reference evidence="4 5" key="1">
    <citation type="submission" date="2016-08" db="EMBL/GenBank/DDBJ databases">
        <authorList>
            <person name="Seilhamer J.J."/>
        </authorList>
    </citation>
    <scope>NUCLEOTIDE SEQUENCE [LARGE SCALE GENOMIC DNA]</scope>
    <source>
        <strain evidence="4">M3/6</strain>
    </source>
</reference>
<accession>A0A1R3T251</accession>
<dbReference type="KEGG" id="psac:PSM36_0426"/>
<organism evidence="4 5">
    <name type="scientific">Proteiniphilum saccharofermentans</name>
    <dbReference type="NCBI Taxonomy" id="1642647"/>
    <lineage>
        <taxon>Bacteria</taxon>
        <taxon>Pseudomonadati</taxon>
        <taxon>Bacteroidota</taxon>
        <taxon>Bacteroidia</taxon>
        <taxon>Bacteroidales</taxon>
        <taxon>Dysgonomonadaceae</taxon>
        <taxon>Proteiniphilum</taxon>
    </lineage>
</organism>
<keyword evidence="1" id="KW-0732">Signal</keyword>
<sequence length="245" mass="27688">MKITKPLLLTGGLLCFLLLFQSCLKDDSENTYWPNALVTVKLIDDNSVYLQLDDNTTLLPVNLTKHPFDSKEVRALVNYKEVDEPSGIYSKAVHVNWIDSIRTKPMVPDLGDENNSVYGNDPVEIINDWVTIVEDGYLTLRFRTLWGGDPTKIHYVNLVESPDPEKPYEVEFRHNASGDVHGTMGDALVAFKLDRLPDTEGETVKLKLKWNSFSGEKSVEFDYNSQASSPVQSATTYNRSEINIK</sequence>
<gene>
    <name evidence="4" type="ORF">PSM36_0426</name>
</gene>
<protein>
    <recommendedName>
        <fullName evidence="6">NigD-like protein</fullName>
    </recommendedName>
</protein>
<dbReference type="AlphaFoldDB" id="A0A1R3T251"/>
<dbReference type="Pfam" id="PF17415">
    <property type="entry name" value="NigD_C"/>
    <property type="match status" value="1"/>
</dbReference>
<evidence type="ECO:0000256" key="1">
    <source>
        <dbReference type="SAM" id="SignalP"/>
    </source>
</evidence>
<evidence type="ECO:0000259" key="3">
    <source>
        <dbReference type="Pfam" id="PF17415"/>
    </source>
</evidence>
<evidence type="ECO:0008006" key="6">
    <source>
        <dbReference type="Google" id="ProtNLM"/>
    </source>
</evidence>
<evidence type="ECO:0000259" key="2">
    <source>
        <dbReference type="Pfam" id="PF12667"/>
    </source>
</evidence>
<dbReference type="STRING" id="1642647.PSM36_0426"/>
<feature type="domain" description="NigD-like C-terminal" evidence="3">
    <location>
        <begin position="107"/>
        <end position="223"/>
    </location>
</feature>
<feature type="signal peptide" evidence="1">
    <location>
        <begin position="1"/>
        <end position="25"/>
    </location>
</feature>
<keyword evidence="5" id="KW-1185">Reference proteome</keyword>
<proteinExistence type="predicted"/>
<dbReference type="Gene3D" id="2.40.50.500">
    <property type="entry name" value="NigD-like N-terminal OB domain"/>
    <property type="match status" value="1"/>
</dbReference>
<dbReference type="InterPro" id="IPR024299">
    <property type="entry name" value="NigD-like_OB_dom"/>
</dbReference>
<dbReference type="InterPro" id="IPR035376">
    <property type="entry name" value="NigD_C"/>
</dbReference>
<evidence type="ECO:0000313" key="4">
    <source>
        <dbReference type="EMBL" id="SCD19258.1"/>
    </source>
</evidence>
<dbReference type="PROSITE" id="PS51257">
    <property type="entry name" value="PROKAR_LIPOPROTEIN"/>
    <property type="match status" value="1"/>
</dbReference>
<name>A0A1R3T251_9BACT</name>
<dbReference type="EMBL" id="LT605205">
    <property type="protein sequence ID" value="SCD19258.1"/>
    <property type="molecule type" value="Genomic_DNA"/>
</dbReference>